<keyword evidence="2" id="KW-1185">Reference proteome</keyword>
<comment type="caution">
    <text evidence="1">The sequence shown here is derived from an EMBL/GenBank/DDBJ whole genome shotgun (WGS) entry which is preliminary data.</text>
</comment>
<sequence>MYTWAAITVTRNDACDNDKSQLVPLYPYNFLKVYSVFKNVKSK</sequence>
<proteinExistence type="predicted"/>
<reference evidence="1 2" key="1">
    <citation type="submission" date="2021-03" db="EMBL/GenBank/DDBJ databases">
        <title>Genomic Encyclopedia of Type Strains, Phase IV (KMG-IV): sequencing the most valuable type-strain genomes for metagenomic binning, comparative biology and taxonomic classification.</title>
        <authorList>
            <person name="Goeker M."/>
        </authorList>
    </citation>
    <scope>NUCLEOTIDE SEQUENCE [LARGE SCALE GENOMIC DNA]</scope>
    <source>
        <strain evidence="1 2">DSM 25790</strain>
    </source>
</reference>
<protein>
    <submittedName>
        <fullName evidence="1">Uncharacterized protein</fullName>
    </submittedName>
</protein>
<gene>
    <name evidence="1" type="ORF">J2Z81_002845</name>
</gene>
<evidence type="ECO:0000313" key="1">
    <source>
        <dbReference type="EMBL" id="MBP2258860.1"/>
    </source>
</evidence>
<organism evidence="1 2">
    <name type="scientific">Virgibacillus alimentarius</name>
    <dbReference type="NCBI Taxonomy" id="698769"/>
    <lineage>
        <taxon>Bacteria</taxon>
        <taxon>Bacillati</taxon>
        <taxon>Bacillota</taxon>
        <taxon>Bacilli</taxon>
        <taxon>Bacillales</taxon>
        <taxon>Bacillaceae</taxon>
        <taxon>Virgibacillus</taxon>
    </lineage>
</organism>
<name>A0ABS4SCY6_9BACI</name>
<accession>A0ABS4SCY6</accession>
<dbReference type="Proteomes" id="UP001519294">
    <property type="component" value="Unassembled WGS sequence"/>
</dbReference>
<evidence type="ECO:0000313" key="2">
    <source>
        <dbReference type="Proteomes" id="UP001519294"/>
    </source>
</evidence>
<dbReference type="EMBL" id="JAGIKX010000039">
    <property type="protein sequence ID" value="MBP2258860.1"/>
    <property type="molecule type" value="Genomic_DNA"/>
</dbReference>